<reference evidence="2 3" key="1">
    <citation type="submission" date="2024-09" db="EMBL/GenBank/DDBJ databases">
        <authorList>
            <person name="Sun Q."/>
            <person name="Mori K."/>
        </authorList>
    </citation>
    <scope>NUCLEOTIDE SEQUENCE [LARGE SCALE GENOMIC DNA]</scope>
    <source>
        <strain evidence="2 3">CGMCC 1.9126</strain>
    </source>
</reference>
<comment type="caution">
    <text evidence="2">The sequence shown here is derived from an EMBL/GenBank/DDBJ whole genome shotgun (WGS) entry which is preliminary data.</text>
</comment>
<evidence type="ECO:0000313" key="3">
    <source>
        <dbReference type="Proteomes" id="UP001589738"/>
    </source>
</evidence>
<dbReference type="InterPro" id="IPR024465">
    <property type="entry name" value="DUF2399"/>
</dbReference>
<organism evidence="2 3">
    <name type="scientific">Robertmurraya beringensis</name>
    <dbReference type="NCBI Taxonomy" id="641660"/>
    <lineage>
        <taxon>Bacteria</taxon>
        <taxon>Bacillati</taxon>
        <taxon>Bacillota</taxon>
        <taxon>Bacilli</taxon>
        <taxon>Bacillales</taxon>
        <taxon>Bacillaceae</taxon>
        <taxon>Robertmurraya</taxon>
    </lineage>
</organism>
<proteinExistence type="predicted"/>
<keyword evidence="3" id="KW-1185">Reference proteome</keyword>
<feature type="domain" description="DUF2399" evidence="1">
    <location>
        <begin position="296"/>
        <end position="382"/>
    </location>
</feature>
<evidence type="ECO:0000313" key="2">
    <source>
        <dbReference type="EMBL" id="MFC0474988.1"/>
    </source>
</evidence>
<dbReference type="Proteomes" id="UP001589738">
    <property type="component" value="Unassembled WGS sequence"/>
</dbReference>
<name>A0ABV6KSS9_9BACI</name>
<evidence type="ECO:0000259" key="1">
    <source>
        <dbReference type="Pfam" id="PF09664"/>
    </source>
</evidence>
<sequence>MIEESFQVYIKDFILKSGEVLELGEPNKDNFLLEVRIIKRSERTYRILGLLIVSTKTTKDIESTNDHKLDAIKFTPRKKVSLDDNDRQTFKWLEEGWILKEVRFEKDEKTVRSSQYRMGYRLYEHEQLKVQQKVDYVYSEFSKVKDKLLRTLATIDDNYNHFPHRKKLGLENMVKIINQLKQCDLNESDYFPQKWHVKKSLKYLQFVDAFSQLCLQKKDFDWKEIGATYYKKIGGSKEFDPYKQEFIDQLEEWASVPATELGLASLGQITSVYFAGQLSGRYVAYQLGPVHALTNLSIAQEKYLTKATNLWLVENRAILTRLAATEQFLEETNSFIICVDGHLRSAHRNAITQILDNSNIEQVLIWCDYDPDGLQISKEIYSTIYKYSNLKIKLILPEQEVISDWHKYEEHLKGFLENNKMEQEQMMGGVVLWKRWILD</sequence>
<accession>A0ABV6KSS9</accession>
<dbReference type="InterPro" id="IPR036078">
    <property type="entry name" value="Spo11/TopoVI_A_sf"/>
</dbReference>
<dbReference type="SUPFAM" id="SSF56726">
    <property type="entry name" value="DNA topoisomerase IV, alpha subunit"/>
    <property type="match status" value="1"/>
</dbReference>
<dbReference type="RefSeq" id="WP_377057781.1">
    <property type="nucleotide sequence ID" value="NZ_JBHLUU010000021.1"/>
</dbReference>
<dbReference type="EMBL" id="JBHLUU010000021">
    <property type="protein sequence ID" value="MFC0474988.1"/>
    <property type="molecule type" value="Genomic_DNA"/>
</dbReference>
<dbReference type="Gene3D" id="3.40.1360.10">
    <property type="match status" value="1"/>
</dbReference>
<gene>
    <name evidence="2" type="ORF">ACFFHF_06825</name>
</gene>
<protein>
    <submittedName>
        <fullName evidence="2">DUF2399 domain-containing protein</fullName>
    </submittedName>
</protein>
<dbReference type="Pfam" id="PF09664">
    <property type="entry name" value="DUF2399"/>
    <property type="match status" value="1"/>
</dbReference>